<comment type="similarity">
    <text evidence="1">Belongs to the thioredoxin family.</text>
</comment>
<evidence type="ECO:0000256" key="1">
    <source>
        <dbReference type="ARBA" id="ARBA00008987"/>
    </source>
</evidence>
<evidence type="ECO:0000259" key="2">
    <source>
        <dbReference type="Pfam" id="PF06110"/>
    </source>
</evidence>
<dbReference type="GO" id="GO:0005829">
    <property type="term" value="C:cytosol"/>
    <property type="evidence" value="ECO:0007669"/>
    <property type="project" value="TreeGrafter"/>
</dbReference>
<dbReference type="RefSeq" id="XP_007409017.1">
    <property type="nucleotide sequence ID" value="XM_007408955.1"/>
</dbReference>
<reference evidence="4" key="1">
    <citation type="journal article" date="2011" name="Proc. Natl. Acad. Sci. U.S.A.">
        <title>Obligate biotrophy features unraveled by the genomic analysis of rust fungi.</title>
        <authorList>
            <person name="Duplessis S."/>
            <person name="Cuomo C.A."/>
            <person name="Lin Y.-C."/>
            <person name="Aerts A."/>
            <person name="Tisserant E."/>
            <person name="Veneault-Fourrey C."/>
            <person name="Joly D.L."/>
            <person name="Hacquard S."/>
            <person name="Amselem J."/>
            <person name="Cantarel B.L."/>
            <person name="Chiu R."/>
            <person name="Coutinho P.M."/>
            <person name="Feau N."/>
            <person name="Field M."/>
            <person name="Frey P."/>
            <person name="Gelhaye E."/>
            <person name="Goldberg J."/>
            <person name="Grabherr M.G."/>
            <person name="Kodira C.D."/>
            <person name="Kohler A."/>
            <person name="Kuees U."/>
            <person name="Lindquist E.A."/>
            <person name="Lucas S.M."/>
            <person name="Mago R."/>
            <person name="Mauceli E."/>
            <person name="Morin E."/>
            <person name="Murat C."/>
            <person name="Pangilinan J.L."/>
            <person name="Park R."/>
            <person name="Pearson M."/>
            <person name="Quesneville H."/>
            <person name="Rouhier N."/>
            <person name="Sakthikumar S."/>
            <person name="Salamov A.A."/>
            <person name="Schmutz J."/>
            <person name="Selles B."/>
            <person name="Shapiro H."/>
            <person name="Tanguay P."/>
            <person name="Tuskan G.A."/>
            <person name="Henrissat B."/>
            <person name="Van de Peer Y."/>
            <person name="Rouze P."/>
            <person name="Ellis J.G."/>
            <person name="Dodds P.N."/>
            <person name="Schein J.E."/>
            <person name="Zhong S."/>
            <person name="Hamelin R.C."/>
            <person name="Grigoriev I.V."/>
            <person name="Szabo L.J."/>
            <person name="Martin F."/>
        </authorList>
    </citation>
    <scope>NUCLEOTIDE SEQUENCE [LARGE SCALE GENOMIC DNA]</scope>
    <source>
        <strain evidence="4">98AG31 / pathotype 3-4-7</strain>
    </source>
</reference>
<sequence length="143" mass="16583">MLLIPKTKTFDQTQSKELINHLSTTKSNQIIIFYSSHDSNTGQMWCGDCVELQSNLINVFENEKYQALQDQLVYVYVGERDQWRSSDNVFRQSPWSITNLPTILKVLPGEKPLNERISPLDSRLVEDEANNRERLVNYLTTST</sequence>
<name>F4RIE0_MELLP</name>
<dbReference type="STRING" id="747676.F4RIE0"/>
<organism evidence="4">
    <name type="scientific">Melampsora larici-populina (strain 98AG31 / pathotype 3-4-7)</name>
    <name type="common">Poplar leaf rust fungus</name>
    <dbReference type="NCBI Taxonomy" id="747676"/>
    <lineage>
        <taxon>Eukaryota</taxon>
        <taxon>Fungi</taxon>
        <taxon>Dikarya</taxon>
        <taxon>Basidiomycota</taxon>
        <taxon>Pucciniomycotina</taxon>
        <taxon>Pucciniomycetes</taxon>
        <taxon>Pucciniales</taxon>
        <taxon>Melampsoraceae</taxon>
        <taxon>Melampsora</taxon>
    </lineage>
</organism>
<evidence type="ECO:0000313" key="4">
    <source>
        <dbReference type="Proteomes" id="UP000001072"/>
    </source>
</evidence>
<dbReference type="SUPFAM" id="SSF52833">
    <property type="entry name" value="Thioredoxin-like"/>
    <property type="match status" value="1"/>
</dbReference>
<dbReference type="InterPro" id="IPR045108">
    <property type="entry name" value="TXNDC17-like"/>
</dbReference>
<dbReference type="InterPro" id="IPR036249">
    <property type="entry name" value="Thioredoxin-like_sf"/>
</dbReference>
<dbReference type="HOGENOM" id="CLU_120161_2_0_1"/>
<dbReference type="Gene3D" id="3.40.30.10">
    <property type="entry name" value="Glutaredoxin"/>
    <property type="match status" value="1"/>
</dbReference>
<dbReference type="AlphaFoldDB" id="F4RIE0"/>
<dbReference type="EMBL" id="GL883103">
    <property type="protein sequence ID" value="EGG07685.1"/>
    <property type="molecule type" value="Genomic_DNA"/>
</dbReference>
<dbReference type="InParanoid" id="F4RIE0"/>
<dbReference type="GeneID" id="18922703"/>
<dbReference type="InterPro" id="IPR010357">
    <property type="entry name" value="TXNDC17_dom"/>
</dbReference>
<accession>F4RIE0</accession>
<dbReference type="GO" id="GO:0047134">
    <property type="term" value="F:protein-disulfide reductase [NAD(P)H] activity"/>
    <property type="evidence" value="ECO:0007669"/>
    <property type="project" value="InterPro"/>
</dbReference>
<gene>
    <name evidence="3" type="ORF">MELLADRAFT_105742</name>
</gene>
<dbReference type="KEGG" id="mlr:MELLADRAFT_105742"/>
<feature type="domain" description="Thioredoxin" evidence="2">
    <location>
        <begin position="16"/>
        <end position="117"/>
    </location>
</feature>
<protein>
    <recommendedName>
        <fullName evidence="2">Thioredoxin domain-containing protein</fullName>
    </recommendedName>
</protein>
<evidence type="ECO:0000313" key="3">
    <source>
        <dbReference type="EMBL" id="EGG07685.1"/>
    </source>
</evidence>
<dbReference type="Pfam" id="PF06110">
    <property type="entry name" value="TXD17-like_Trx"/>
    <property type="match status" value="1"/>
</dbReference>
<proteinExistence type="inferred from homology"/>
<dbReference type="Proteomes" id="UP000001072">
    <property type="component" value="Unassembled WGS sequence"/>
</dbReference>
<dbReference type="OrthoDB" id="78947at2759"/>
<dbReference type="VEuPathDB" id="FungiDB:MELLADRAFT_105742"/>
<dbReference type="PANTHER" id="PTHR12452">
    <property type="entry name" value="42-9-9 PROTEIN-RELATED"/>
    <property type="match status" value="1"/>
</dbReference>
<keyword evidence="4" id="KW-1185">Reference proteome</keyword>
<dbReference type="eggNOG" id="KOG3425">
    <property type="taxonomic scope" value="Eukaryota"/>
</dbReference>
<dbReference type="PANTHER" id="PTHR12452:SF0">
    <property type="entry name" value="THIOREDOXIN DOMAIN-CONTAINING PROTEIN 17"/>
    <property type="match status" value="1"/>
</dbReference>